<organism evidence="1 2">
    <name type="scientific">Aegilops tauschii subsp. strangulata</name>
    <name type="common">Goatgrass</name>
    <dbReference type="NCBI Taxonomy" id="200361"/>
    <lineage>
        <taxon>Eukaryota</taxon>
        <taxon>Viridiplantae</taxon>
        <taxon>Streptophyta</taxon>
        <taxon>Embryophyta</taxon>
        <taxon>Tracheophyta</taxon>
        <taxon>Spermatophyta</taxon>
        <taxon>Magnoliopsida</taxon>
        <taxon>Liliopsida</taxon>
        <taxon>Poales</taxon>
        <taxon>Poaceae</taxon>
        <taxon>BOP clade</taxon>
        <taxon>Pooideae</taxon>
        <taxon>Triticodae</taxon>
        <taxon>Triticeae</taxon>
        <taxon>Triticinae</taxon>
        <taxon>Aegilops</taxon>
    </lineage>
</organism>
<sequence length="59" mass="7149">KNCGLCPLCKREQETGIHLFVKCRFSIRLWRSVTDKFGLAHIDTSDWHLEDSLMRWWER</sequence>
<reference evidence="1" key="4">
    <citation type="submission" date="2019-03" db="UniProtKB">
        <authorList>
            <consortium name="EnsemblPlants"/>
        </authorList>
    </citation>
    <scope>IDENTIFICATION</scope>
</reference>
<dbReference type="Gramene" id="AET4Gv20714200.1">
    <property type="protein sequence ID" value="AET4Gv20714200.1"/>
    <property type="gene ID" value="AET4Gv20714200"/>
</dbReference>
<evidence type="ECO:0000313" key="2">
    <source>
        <dbReference type="Proteomes" id="UP000015105"/>
    </source>
</evidence>
<keyword evidence="2" id="KW-1185">Reference proteome</keyword>
<accession>A0A453IWR9</accession>
<evidence type="ECO:0000313" key="1">
    <source>
        <dbReference type="EnsemblPlants" id="AET4Gv20714200.1"/>
    </source>
</evidence>
<dbReference type="Proteomes" id="UP000015105">
    <property type="component" value="Chromosome 4D"/>
</dbReference>
<reference evidence="2" key="2">
    <citation type="journal article" date="2017" name="Nat. Plants">
        <title>The Aegilops tauschii genome reveals multiple impacts of transposons.</title>
        <authorList>
            <person name="Zhao G."/>
            <person name="Zou C."/>
            <person name="Li K."/>
            <person name="Wang K."/>
            <person name="Li T."/>
            <person name="Gao L."/>
            <person name="Zhang X."/>
            <person name="Wang H."/>
            <person name="Yang Z."/>
            <person name="Liu X."/>
            <person name="Jiang W."/>
            <person name="Mao L."/>
            <person name="Kong X."/>
            <person name="Jiao Y."/>
            <person name="Jia J."/>
        </authorList>
    </citation>
    <scope>NUCLEOTIDE SEQUENCE [LARGE SCALE GENOMIC DNA]</scope>
    <source>
        <strain evidence="2">cv. AL8/78</strain>
    </source>
</reference>
<reference evidence="1" key="5">
    <citation type="journal article" date="2021" name="G3 (Bethesda)">
        <title>Aegilops tauschii genome assembly Aet v5.0 features greater sequence contiguity and improved annotation.</title>
        <authorList>
            <person name="Wang L."/>
            <person name="Zhu T."/>
            <person name="Rodriguez J.C."/>
            <person name="Deal K.R."/>
            <person name="Dubcovsky J."/>
            <person name="McGuire P.E."/>
            <person name="Lux T."/>
            <person name="Spannagl M."/>
            <person name="Mayer K.F.X."/>
            <person name="Baldrich P."/>
            <person name="Meyers B.C."/>
            <person name="Huo N."/>
            <person name="Gu Y.Q."/>
            <person name="Zhou H."/>
            <person name="Devos K.M."/>
            <person name="Bennetzen J.L."/>
            <person name="Unver T."/>
            <person name="Budak H."/>
            <person name="Gulick P.J."/>
            <person name="Galiba G."/>
            <person name="Kalapos B."/>
            <person name="Nelson D.R."/>
            <person name="Li P."/>
            <person name="You F.M."/>
            <person name="Luo M.C."/>
            <person name="Dvorak J."/>
        </authorList>
    </citation>
    <scope>NUCLEOTIDE SEQUENCE [LARGE SCALE GENOMIC DNA]</scope>
    <source>
        <strain evidence="1">cv. AL8/78</strain>
    </source>
</reference>
<name>A0A453IWR9_AEGTS</name>
<reference evidence="2" key="1">
    <citation type="journal article" date="2014" name="Science">
        <title>Ancient hybridizations among the ancestral genomes of bread wheat.</title>
        <authorList>
            <consortium name="International Wheat Genome Sequencing Consortium,"/>
            <person name="Marcussen T."/>
            <person name="Sandve S.R."/>
            <person name="Heier L."/>
            <person name="Spannagl M."/>
            <person name="Pfeifer M."/>
            <person name="Jakobsen K.S."/>
            <person name="Wulff B.B."/>
            <person name="Steuernagel B."/>
            <person name="Mayer K.F."/>
            <person name="Olsen O.A."/>
        </authorList>
    </citation>
    <scope>NUCLEOTIDE SEQUENCE [LARGE SCALE GENOMIC DNA]</scope>
    <source>
        <strain evidence="2">cv. AL8/78</strain>
    </source>
</reference>
<dbReference type="AlphaFoldDB" id="A0A453IWR9"/>
<reference evidence="1" key="3">
    <citation type="journal article" date="2017" name="Nature">
        <title>Genome sequence of the progenitor of the wheat D genome Aegilops tauschii.</title>
        <authorList>
            <person name="Luo M.C."/>
            <person name="Gu Y.Q."/>
            <person name="Puiu D."/>
            <person name="Wang H."/>
            <person name="Twardziok S.O."/>
            <person name="Deal K.R."/>
            <person name="Huo N."/>
            <person name="Zhu T."/>
            <person name="Wang L."/>
            <person name="Wang Y."/>
            <person name="McGuire P.E."/>
            <person name="Liu S."/>
            <person name="Long H."/>
            <person name="Ramasamy R.K."/>
            <person name="Rodriguez J.C."/>
            <person name="Van S.L."/>
            <person name="Yuan L."/>
            <person name="Wang Z."/>
            <person name="Xia Z."/>
            <person name="Xiao L."/>
            <person name="Anderson O.D."/>
            <person name="Ouyang S."/>
            <person name="Liang Y."/>
            <person name="Zimin A.V."/>
            <person name="Pertea G."/>
            <person name="Qi P."/>
            <person name="Bennetzen J.L."/>
            <person name="Dai X."/>
            <person name="Dawson M.W."/>
            <person name="Muller H.G."/>
            <person name="Kugler K."/>
            <person name="Rivarola-Duarte L."/>
            <person name="Spannagl M."/>
            <person name="Mayer K.F.X."/>
            <person name="Lu F.H."/>
            <person name="Bevan M.W."/>
            <person name="Leroy P."/>
            <person name="Li P."/>
            <person name="You F.M."/>
            <person name="Sun Q."/>
            <person name="Liu Z."/>
            <person name="Lyons E."/>
            <person name="Wicker T."/>
            <person name="Salzberg S.L."/>
            <person name="Devos K.M."/>
            <person name="Dvorak J."/>
        </authorList>
    </citation>
    <scope>NUCLEOTIDE SEQUENCE [LARGE SCALE GENOMIC DNA]</scope>
    <source>
        <strain evidence="1">cv. AL8/78</strain>
    </source>
</reference>
<proteinExistence type="predicted"/>
<dbReference type="EnsemblPlants" id="AET4Gv20714200.1">
    <property type="protein sequence ID" value="AET4Gv20714200.1"/>
    <property type="gene ID" value="AET4Gv20714200"/>
</dbReference>
<protein>
    <submittedName>
        <fullName evidence="1">Uncharacterized protein</fullName>
    </submittedName>
</protein>